<keyword evidence="3" id="KW-1185">Reference proteome</keyword>
<protein>
    <recommendedName>
        <fullName evidence="1">KIB1-4 beta-propeller domain-containing protein</fullName>
    </recommendedName>
</protein>
<dbReference type="PANTHER" id="PTHR33165">
    <property type="entry name" value="F-BOX DOMAIN CONTAINING PROTEIN-LIKE-RELATED"/>
    <property type="match status" value="1"/>
</dbReference>
<organism evidence="2 3">
    <name type="scientific">Paspalum notatum var. saurae</name>
    <dbReference type="NCBI Taxonomy" id="547442"/>
    <lineage>
        <taxon>Eukaryota</taxon>
        <taxon>Viridiplantae</taxon>
        <taxon>Streptophyta</taxon>
        <taxon>Embryophyta</taxon>
        <taxon>Tracheophyta</taxon>
        <taxon>Spermatophyta</taxon>
        <taxon>Magnoliopsida</taxon>
        <taxon>Liliopsida</taxon>
        <taxon>Poales</taxon>
        <taxon>Poaceae</taxon>
        <taxon>PACMAD clade</taxon>
        <taxon>Panicoideae</taxon>
        <taxon>Andropogonodae</taxon>
        <taxon>Paspaleae</taxon>
        <taxon>Paspalinae</taxon>
        <taxon>Paspalum</taxon>
    </lineage>
</organism>
<reference evidence="2 3" key="1">
    <citation type="submission" date="2024-02" db="EMBL/GenBank/DDBJ databases">
        <title>High-quality chromosome-scale genome assembly of Pensacola bahiagrass (Paspalum notatum Flugge var. saurae).</title>
        <authorList>
            <person name="Vega J.M."/>
            <person name="Podio M."/>
            <person name="Orjuela J."/>
            <person name="Siena L.A."/>
            <person name="Pessino S.C."/>
            <person name="Combes M.C."/>
            <person name="Mariac C."/>
            <person name="Albertini E."/>
            <person name="Pupilli F."/>
            <person name="Ortiz J.P.A."/>
            <person name="Leblanc O."/>
        </authorList>
    </citation>
    <scope>NUCLEOTIDE SEQUENCE [LARGE SCALE GENOMIC DNA]</scope>
    <source>
        <strain evidence="2">R1</strain>
        <tissue evidence="2">Leaf</tissue>
    </source>
</reference>
<dbReference type="Pfam" id="PF03478">
    <property type="entry name" value="Beta-prop_KIB1-4"/>
    <property type="match status" value="1"/>
</dbReference>
<name>A0AAQ3UK87_PASNO</name>
<dbReference type="PANTHER" id="PTHR33165:SF52">
    <property type="entry name" value="F-BOX DOMAIN-CONTAINING PROTEIN"/>
    <property type="match status" value="1"/>
</dbReference>
<evidence type="ECO:0000259" key="1">
    <source>
        <dbReference type="Pfam" id="PF03478"/>
    </source>
</evidence>
<dbReference type="InterPro" id="IPR005174">
    <property type="entry name" value="KIB1-4_b-propeller"/>
</dbReference>
<sequence>MTTAKRRRSRSPPATASSPYFPPELIPEVASGLTSLQDLFALRASCRAYRALLPLTSSNLASQAPLLLVGTGSMPYALFHPTLRRIHRFRLPRTLLANNGDYISTKFHQIGCRLAICETEFRSLGEERRTTRNSFSIVHLLTGERTCISSPPNRVFRVLLSGDLVLTLTCNSPETIQYCHLEAADWCVAAVAQPYSLEDLLYVNGVLYALVEGTLRYRLAVVELSENDNSVELVFLGGYWDAGPLVHLAECCGELILIELVEVEPRACHVFQWKFGDAKWVRITSLGGCTLFVADDHFVGCLGPDHRGIRGDSVYVIEDSCGGWCEYSLLDGSFIRSDPKYSRAEVPSKTWAFTWLLPSLF</sequence>
<dbReference type="AlphaFoldDB" id="A0AAQ3UK87"/>
<feature type="domain" description="KIB1-4 beta-propeller" evidence="1">
    <location>
        <begin position="84"/>
        <end position="327"/>
    </location>
</feature>
<proteinExistence type="predicted"/>
<dbReference type="EMBL" id="CP144753">
    <property type="protein sequence ID" value="WVZ91775.1"/>
    <property type="molecule type" value="Genomic_DNA"/>
</dbReference>
<evidence type="ECO:0000313" key="2">
    <source>
        <dbReference type="EMBL" id="WVZ91775.1"/>
    </source>
</evidence>
<accession>A0AAQ3UK87</accession>
<evidence type="ECO:0000313" key="3">
    <source>
        <dbReference type="Proteomes" id="UP001341281"/>
    </source>
</evidence>
<gene>
    <name evidence="2" type="ORF">U9M48_037901</name>
</gene>
<dbReference type="Proteomes" id="UP001341281">
    <property type="component" value="Chromosome 09"/>
</dbReference>